<dbReference type="Proteomes" id="UP000095283">
    <property type="component" value="Unplaced"/>
</dbReference>
<dbReference type="SUPFAM" id="SSF81301">
    <property type="entry name" value="Nucleotidyltransferase"/>
    <property type="match status" value="1"/>
</dbReference>
<sequence length="105" mass="12150">MNMQSVKWERSYYESKYFVGLNVAAIDSAIDKHSNAANNILRILRHIFYFDEEFKRDIVDIEYVDATIPILKIHTVDGLEIDLSSCTEKFVSGLHNSFLIRGFAM</sequence>
<dbReference type="AlphaFoldDB" id="A0A1I7XHW1"/>
<organism evidence="1 2">
    <name type="scientific">Heterorhabditis bacteriophora</name>
    <name type="common">Entomopathogenic nematode worm</name>
    <dbReference type="NCBI Taxonomy" id="37862"/>
    <lineage>
        <taxon>Eukaryota</taxon>
        <taxon>Metazoa</taxon>
        <taxon>Ecdysozoa</taxon>
        <taxon>Nematoda</taxon>
        <taxon>Chromadorea</taxon>
        <taxon>Rhabditida</taxon>
        <taxon>Rhabditina</taxon>
        <taxon>Rhabditomorpha</taxon>
        <taxon>Strongyloidea</taxon>
        <taxon>Heterorhabditidae</taxon>
        <taxon>Heterorhabditis</taxon>
    </lineage>
</organism>
<name>A0A1I7XHW1_HETBA</name>
<dbReference type="InterPro" id="IPR043519">
    <property type="entry name" value="NT_sf"/>
</dbReference>
<protein>
    <submittedName>
        <fullName evidence="2">Uncharacterized protein</fullName>
    </submittedName>
</protein>
<evidence type="ECO:0000313" key="2">
    <source>
        <dbReference type="WBParaSite" id="Hba_17283"/>
    </source>
</evidence>
<accession>A0A1I7XHW1</accession>
<keyword evidence="1" id="KW-1185">Reference proteome</keyword>
<proteinExistence type="predicted"/>
<reference evidence="2" key="1">
    <citation type="submission" date="2016-11" db="UniProtKB">
        <authorList>
            <consortium name="WormBaseParasite"/>
        </authorList>
    </citation>
    <scope>IDENTIFICATION</scope>
</reference>
<dbReference type="WBParaSite" id="Hba_17283">
    <property type="protein sequence ID" value="Hba_17283"/>
    <property type="gene ID" value="Hba_17283"/>
</dbReference>
<evidence type="ECO:0000313" key="1">
    <source>
        <dbReference type="Proteomes" id="UP000095283"/>
    </source>
</evidence>